<dbReference type="SUPFAM" id="SSF55729">
    <property type="entry name" value="Acyl-CoA N-acyltransferases (Nat)"/>
    <property type="match status" value="1"/>
</dbReference>
<comment type="caution">
    <text evidence="2">The sequence shown here is derived from an EMBL/GenBank/DDBJ whole genome shotgun (WGS) entry which is preliminary data.</text>
</comment>
<dbReference type="GO" id="GO:0016747">
    <property type="term" value="F:acyltransferase activity, transferring groups other than amino-acyl groups"/>
    <property type="evidence" value="ECO:0007669"/>
    <property type="project" value="InterPro"/>
</dbReference>
<dbReference type="EMBL" id="MGBR01000001">
    <property type="protein sequence ID" value="OGK73359.1"/>
    <property type="molecule type" value="Genomic_DNA"/>
</dbReference>
<evidence type="ECO:0000313" key="3">
    <source>
        <dbReference type="Proteomes" id="UP000177050"/>
    </source>
</evidence>
<dbReference type="Proteomes" id="UP000177050">
    <property type="component" value="Unassembled WGS sequence"/>
</dbReference>
<reference evidence="2 3" key="1">
    <citation type="journal article" date="2016" name="Nat. Commun.">
        <title>Thousands of microbial genomes shed light on interconnected biogeochemical processes in an aquifer system.</title>
        <authorList>
            <person name="Anantharaman K."/>
            <person name="Brown C.T."/>
            <person name="Hug L.A."/>
            <person name="Sharon I."/>
            <person name="Castelle C.J."/>
            <person name="Probst A.J."/>
            <person name="Thomas B.C."/>
            <person name="Singh A."/>
            <person name="Wilkins M.J."/>
            <person name="Karaoz U."/>
            <person name="Brodie E.L."/>
            <person name="Williams K.H."/>
            <person name="Hubbard S.S."/>
            <person name="Banfield J.F."/>
        </authorList>
    </citation>
    <scope>NUCLEOTIDE SEQUENCE [LARGE SCALE GENOMIC DNA]</scope>
</reference>
<dbReference type="InterPro" id="IPR016181">
    <property type="entry name" value="Acyl_CoA_acyltransferase"/>
</dbReference>
<sequence>MTVEAIQLRKPFDILRNGSLSTQPYEALLQHGIAVAGLLQALGGKHTFHPTPEALAFAMQKNHAILATDTDGLVAGFVKAVPWLTTPKGPKMFESPEDVVLVESGGAKPICVEVGSLVVEKDNQGNNLGSHLGNLSAQHAKEVYPGLPVIAVVTNDNTASLHVFGKKLNWPEIQRDYAQELLGIDVLDGWEPPSTIFLCPN</sequence>
<dbReference type="AlphaFoldDB" id="A0A1F7KZQ5"/>
<evidence type="ECO:0000259" key="1">
    <source>
        <dbReference type="Pfam" id="PF00583"/>
    </source>
</evidence>
<dbReference type="Gene3D" id="3.40.630.30">
    <property type="match status" value="1"/>
</dbReference>
<evidence type="ECO:0000313" key="2">
    <source>
        <dbReference type="EMBL" id="OGK73359.1"/>
    </source>
</evidence>
<protein>
    <recommendedName>
        <fullName evidence="1">N-acetyltransferase domain-containing protein</fullName>
    </recommendedName>
</protein>
<accession>A0A1F7KZQ5</accession>
<proteinExistence type="predicted"/>
<gene>
    <name evidence="2" type="ORF">A3K52_01020</name>
</gene>
<feature type="domain" description="N-acetyltransferase" evidence="1">
    <location>
        <begin position="57"/>
        <end position="168"/>
    </location>
</feature>
<dbReference type="InterPro" id="IPR000182">
    <property type="entry name" value="GNAT_dom"/>
</dbReference>
<name>A0A1F7KZQ5_9BACT</name>
<dbReference type="Pfam" id="PF00583">
    <property type="entry name" value="Acetyltransf_1"/>
    <property type="match status" value="1"/>
</dbReference>
<organism evidence="2 3">
    <name type="scientific">Candidatus Roizmanbacteria bacterium RIFOXYD1_FULL_38_12</name>
    <dbReference type="NCBI Taxonomy" id="1802093"/>
    <lineage>
        <taxon>Bacteria</taxon>
        <taxon>Candidatus Roizmaniibacteriota</taxon>
    </lineage>
</organism>